<dbReference type="Pfam" id="PF13930">
    <property type="entry name" value="Endonuclea_NS_2"/>
    <property type="match status" value="1"/>
</dbReference>
<reference evidence="5 6" key="1">
    <citation type="submission" date="2019-11" db="EMBL/GenBank/DDBJ databases">
        <title>Streptococcis sp. isolated from the respiratory tract of Marmot.</title>
        <authorList>
            <person name="Zhang G."/>
        </authorList>
    </citation>
    <scope>NUCLEOTIDE SEQUENCE [LARGE SCALE GENOMIC DNA]</scope>
    <source>
        <strain evidence="6">zg-86</strain>
    </source>
</reference>
<keyword evidence="6" id="KW-1185">Reference proteome</keyword>
<gene>
    <name evidence="5" type="ORF">GGG87_02815</name>
</gene>
<keyword evidence="2" id="KW-1003">Cell membrane</keyword>
<evidence type="ECO:0000313" key="6">
    <source>
        <dbReference type="Proteomes" id="UP000435060"/>
    </source>
</evidence>
<dbReference type="PANTHER" id="PTHR34976">
    <property type="entry name" value="RIBONUCLEASE YQCG-RELATED"/>
    <property type="match status" value="1"/>
</dbReference>
<dbReference type="EMBL" id="WLCG01000003">
    <property type="protein sequence ID" value="MTB63932.1"/>
    <property type="molecule type" value="Genomic_DNA"/>
</dbReference>
<sequence>MFDLIPGAKYLGSLSKTGMKEGLAVAKNSLKLSLKEGLEQGAKNIDNLAKLTTKLSDNVLSQLDSFGKQVDNIARSRVTSVADNLAGKLHHADEVISEAAQNFRLNVGMESQFVSGSMPTSGSGKVSEFADNLSAFVKNLDGSVDEVVEAGAKTKIPYGEHIVKGKHGKKQLLPDIQYVSDAGYKYTTDSFCRIISVEADDLILDKATRNLYSQRTVGGADRLADDDGGHLIASMFKGSGNIDNFVAMNSDINRSGGVWFNMEQEWKQALSEVPPKKVSVSIEPGYGANLVRPKSFNIRYQIEGEDLVSKTILNHMGG</sequence>
<protein>
    <recommendedName>
        <fullName evidence="4">Type VII secretion system protein EssD-like domain-containing protein</fullName>
    </recommendedName>
</protein>
<evidence type="ECO:0000256" key="1">
    <source>
        <dbReference type="ARBA" id="ARBA00004236"/>
    </source>
</evidence>
<dbReference type="RefSeq" id="WP_154607945.1">
    <property type="nucleotide sequence ID" value="NZ_CP072115.1"/>
</dbReference>
<dbReference type="InterPro" id="IPR051768">
    <property type="entry name" value="Bact_secretion_toxin"/>
</dbReference>
<organism evidence="5 6">
    <name type="scientific">Streptococcus zhangguiae</name>
    <dbReference type="NCBI Taxonomy" id="2664091"/>
    <lineage>
        <taxon>Bacteria</taxon>
        <taxon>Bacillati</taxon>
        <taxon>Bacillota</taxon>
        <taxon>Bacilli</taxon>
        <taxon>Lactobacillales</taxon>
        <taxon>Streptococcaceae</taxon>
        <taxon>Streptococcus</taxon>
    </lineage>
</organism>
<dbReference type="InterPro" id="IPR044929">
    <property type="entry name" value="DNA/RNA_non-sp_Endonuclease_sf"/>
</dbReference>
<evidence type="ECO:0000256" key="2">
    <source>
        <dbReference type="ARBA" id="ARBA00022475"/>
    </source>
</evidence>
<name>A0ABW9R318_9STRE</name>
<dbReference type="InterPro" id="IPR044927">
    <property type="entry name" value="Endonuclea_NS_2"/>
</dbReference>
<dbReference type="Gene3D" id="3.40.570.10">
    <property type="entry name" value="Extracellular Endonuclease, subunit A"/>
    <property type="match status" value="1"/>
</dbReference>
<feature type="domain" description="Type VII secretion system protein EssD-like" evidence="4">
    <location>
        <begin position="178"/>
        <end position="303"/>
    </location>
</feature>
<comment type="caution">
    <text evidence="5">The sequence shown here is derived from an EMBL/GenBank/DDBJ whole genome shotgun (WGS) entry which is preliminary data.</text>
</comment>
<evidence type="ECO:0000259" key="4">
    <source>
        <dbReference type="Pfam" id="PF13930"/>
    </source>
</evidence>
<proteinExistence type="predicted"/>
<dbReference type="Proteomes" id="UP000435060">
    <property type="component" value="Unassembled WGS sequence"/>
</dbReference>
<keyword evidence="3" id="KW-0472">Membrane</keyword>
<accession>A0ABW9R318</accession>
<comment type="subcellular location">
    <subcellularLocation>
        <location evidence="1">Cell membrane</location>
    </subcellularLocation>
</comment>
<evidence type="ECO:0000256" key="3">
    <source>
        <dbReference type="ARBA" id="ARBA00023136"/>
    </source>
</evidence>
<evidence type="ECO:0000313" key="5">
    <source>
        <dbReference type="EMBL" id="MTB63932.1"/>
    </source>
</evidence>
<dbReference type="PANTHER" id="PTHR34976:SF2">
    <property type="entry name" value="TYPE VII SECRETION SYSTEM PROTEIN ESSD"/>
    <property type="match status" value="1"/>
</dbReference>